<proteinExistence type="predicted"/>
<evidence type="ECO:0000313" key="5">
    <source>
        <dbReference type="Proteomes" id="UP000054560"/>
    </source>
</evidence>
<name>A0A0L0FVE2_9EUKA</name>
<evidence type="ECO:0000313" key="4">
    <source>
        <dbReference type="EMBL" id="KNC80531.1"/>
    </source>
</evidence>
<sequence>MKFAAAIVSAFVGSSIAGNILVKVNSYTTSRCDCDVGTFECNQPSLTSPQCQGGCASGGAWCNPFLHVCIGTKPSGSCPEVNDAVACDLYNSATDVLEDVLTADFDFFVNITADSDIPKDIFMKISPFHDHEGAPEALGQPSVQCFSFDDFQSWQIFDAPAVDALVKLTCPYGFYGGDCQIACEPTSPNMYCNGKGELRCNPGFGGEDCSIGCRNSTNVYCDSATGEDICREGFHVLPDCLVVCKESEAYSCDIDGNKVCHAGFFGDECDKECTQTESTTCDKNGDLLCKANYYTEDCSVKCVSGPSHVCDVKTGQKVCMIGYVANDDLCSCAPDNVGCVETDFRDAAITELSNDSISSGGSMSAGAIVGIVFGVLIAIALIFALVCCCKRKREKAQKKQKAMTHAPPVMARA</sequence>
<keyword evidence="2" id="KW-1133">Transmembrane helix</keyword>
<dbReference type="STRING" id="667725.A0A0L0FVE2"/>
<evidence type="ECO:0000256" key="2">
    <source>
        <dbReference type="SAM" id="Phobius"/>
    </source>
</evidence>
<feature type="signal peptide" evidence="3">
    <location>
        <begin position="1"/>
        <end position="17"/>
    </location>
</feature>
<dbReference type="InterPro" id="IPR042635">
    <property type="entry name" value="MEGF10/SREC1/2-like"/>
</dbReference>
<protein>
    <recommendedName>
        <fullName evidence="6">EGF-like domain-containing protein</fullName>
    </recommendedName>
</protein>
<dbReference type="CDD" id="cd12841">
    <property type="entry name" value="TM_EphA1"/>
    <property type="match status" value="1"/>
</dbReference>
<organism evidence="4 5">
    <name type="scientific">Sphaeroforma arctica JP610</name>
    <dbReference type="NCBI Taxonomy" id="667725"/>
    <lineage>
        <taxon>Eukaryota</taxon>
        <taxon>Ichthyosporea</taxon>
        <taxon>Ichthyophonida</taxon>
        <taxon>Sphaeroforma</taxon>
    </lineage>
</organism>
<keyword evidence="2" id="KW-0812">Transmembrane</keyword>
<dbReference type="OrthoDB" id="10045365at2759"/>
<keyword evidence="3" id="KW-0732">Signal</keyword>
<dbReference type="PANTHER" id="PTHR24043">
    <property type="entry name" value="SCAVENGER RECEPTOR CLASS F"/>
    <property type="match status" value="1"/>
</dbReference>
<dbReference type="GeneID" id="25907607"/>
<dbReference type="AlphaFoldDB" id="A0A0L0FVE2"/>
<dbReference type="RefSeq" id="XP_014154433.1">
    <property type="nucleotide sequence ID" value="XM_014298958.1"/>
</dbReference>
<reference evidence="4 5" key="1">
    <citation type="submission" date="2011-02" db="EMBL/GenBank/DDBJ databases">
        <title>The Genome Sequence of Sphaeroforma arctica JP610.</title>
        <authorList>
            <consortium name="The Broad Institute Genome Sequencing Platform"/>
            <person name="Russ C."/>
            <person name="Cuomo C."/>
            <person name="Young S.K."/>
            <person name="Zeng Q."/>
            <person name="Gargeya S."/>
            <person name="Alvarado L."/>
            <person name="Berlin A."/>
            <person name="Chapman S.B."/>
            <person name="Chen Z."/>
            <person name="Freedman E."/>
            <person name="Gellesch M."/>
            <person name="Goldberg J."/>
            <person name="Griggs A."/>
            <person name="Gujja S."/>
            <person name="Heilman E."/>
            <person name="Heiman D."/>
            <person name="Howarth C."/>
            <person name="Mehta T."/>
            <person name="Neiman D."/>
            <person name="Pearson M."/>
            <person name="Roberts A."/>
            <person name="Saif S."/>
            <person name="Shea T."/>
            <person name="Shenoy N."/>
            <person name="Sisk P."/>
            <person name="Stolte C."/>
            <person name="Sykes S."/>
            <person name="White J."/>
            <person name="Yandava C."/>
            <person name="Burger G."/>
            <person name="Gray M.W."/>
            <person name="Holland P.W.H."/>
            <person name="King N."/>
            <person name="Lang F.B.F."/>
            <person name="Roger A.J."/>
            <person name="Ruiz-Trillo I."/>
            <person name="Haas B."/>
            <person name="Nusbaum C."/>
            <person name="Birren B."/>
        </authorList>
    </citation>
    <scope>NUCLEOTIDE SEQUENCE [LARGE SCALE GENOMIC DNA]</scope>
    <source>
        <strain evidence="4 5">JP610</strain>
    </source>
</reference>
<evidence type="ECO:0000256" key="3">
    <source>
        <dbReference type="SAM" id="SignalP"/>
    </source>
</evidence>
<accession>A0A0L0FVE2</accession>
<gene>
    <name evidence="4" type="ORF">SARC_07103</name>
</gene>
<feature type="chain" id="PRO_5005538923" description="EGF-like domain-containing protein" evidence="3">
    <location>
        <begin position="18"/>
        <end position="413"/>
    </location>
</feature>
<evidence type="ECO:0000256" key="1">
    <source>
        <dbReference type="ARBA" id="ARBA00022536"/>
    </source>
</evidence>
<evidence type="ECO:0008006" key="6">
    <source>
        <dbReference type="Google" id="ProtNLM"/>
    </source>
</evidence>
<feature type="transmembrane region" description="Helical" evidence="2">
    <location>
        <begin position="363"/>
        <end position="389"/>
    </location>
</feature>
<dbReference type="GO" id="GO:0005044">
    <property type="term" value="F:scavenger receptor activity"/>
    <property type="evidence" value="ECO:0007669"/>
    <property type="project" value="InterPro"/>
</dbReference>
<keyword evidence="5" id="KW-1185">Reference proteome</keyword>
<dbReference type="PANTHER" id="PTHR24043:SF12">
    <property type="entry name" value="DELTA-LIKE PROTEIN"/>
    <property type="match status" value="1"/>
</dbReference>
<dbReference type="Proteomes" id="UP000054560">
    <property type="component" value="Unassembled WGS sequence"/>
</dbReference>
<keyword evidence="2" id="KW-0472">Membrane</keyword>
<dbReference type="EMBL" id="KQ242138">
    <property type="protein sequence ID" value="KNC80531.1"/>
    <property type="molecule type" value="Genomic_DNA"/>
</dbReference>
<keyword evidence="1" id="KW-0245">EGF-like domain</keyword>
<dbReference type="Gene3D" id="2.10.25.140">
    <property type="match status" value="1"/>
</dbReference>